<name>G8JYZ5_RHOFA</name>
<evidence type="ECO:0000256" key="1">
    <source>
        <dbReference type="SAM" id="MobiDB-lite"/>
    </source>
</evidence>
<keyword evidence="2" id="KW-0614">Plasmid</keyword>
<reference evidence="2" key="4">
    <citation type="submission" date="2011-06" db="EMBL/GenBank/DDBJ databases">
        <authorList>
            <person name="Vereecke D.M."/>
        </authorList>
    </citation>
    <scope>NUCLEOTIDE SEQUENCE</scope>
    <source>
        <strain evidence="2">D188</strain>
        <plasmid evidence="2">pFiD188</plasmid>
    </source>
</reference>
<protein>
    <submittedName>
        <fullName evidence="2">Uncharacterized protein</fullName>
    </submittedName>
</protein>
<reference evidence="2" key="2">
    <citation type="journal article" date="2010" name="Mol. Plant Microbe Interact.">
        <title>Rhodococcus fascians impacts plant development through the dynamic fas-mediated production of a cytokinin mix.</title>
        <authorList>
            <person name="Pertry I."/>
            <person name="Vaclavikova K."/>
            <person name="Gemrotova M."/>
            <person name="Spichal L."/>
            <person name="Galuszka P."/>
            <person name="Depuydt S."/>
            <person name="Temmerman W."/>
            <person name="Stes E."/>
            <person name="De Keyser A."/>
            <person name="Riefler M."/>
            <person name="Biondi S."/>
            <person name="Novak O."/>
            <person name="Schmulling T."/>
            <person name="Strnad M."/>
            <person name="Tarkowski P."/>
            <person name="Holsters M."/>
            <person name="Vereecke D."/>
        </authorList>
    </citation>
    <scope>NUCLEOTIDE SEQUENCE</scope>
    <source>
        <strain evidence="2">D188</strain>
        <plasmid evidence="2">pFiD188</plasmid>
    </source>
</reference>
<accession>G8JYZ5</accession>
<reference evidence="2" key="3">
    <citation type="journal article" date="2011" name="Annu. Rev. Phytopathol.">
        <title>A successful bacterial coup d'etat: how Rhodococcus fascians redirects plant development.</title>
        <authorList>
            <person name="Stes E."/>
            <person name="Vandeputte O.M."/>
            <person name="El Jaziri M."/>
            <person name="Holsters M."/>
            <person name="Vereecke D."/>
        </authorList>
    </citation>
    <scope>NUCLEOTIDE SEQUENCE</scope>
    <source>
        <strain evidence="2">D188</strain>
        <plasmid evidence="2">pFiD188</plasmid>
    </source>
</reference>
<geneLocation type="plasmid" evidence="2">
    <name>pFiD188</name>
</geneLocation>
<proteinExistence type="predicted"/>
<dbReference type="AlphaFoldDB" id="G8JYZ5"/>
<evidence type="ECO:0000313" key="2">
    <source>
        <dbReference type="EMBL" id="AET25266.1"/>
    </source>
</evidence>
<feature type="region of interest" description="Disordered" evidence="1">
    <location>
        <begin position="53"/>
        <end position="88"/>
    </location>
</feature>
<reference evidence="2" key="1">
    <citation type="journal article" date="2009" name="Proc. Natl. Acad. Sci. U.S.A.">
        <title>Identification of Rhodococcus fascians cytokinins and their modus operandi to reshape the plant.</title>
        <authorList>
            <person name="Pertry I."/>
            <person name="Vaclavikova K."/>
            <person name="Depuydt S."/>
            <person name="Galuszka P."/>
            <person name="Spichal L."/>
            <person name="Temmerman W."/>
            <person name="Stes E."/>
            <person name="Schmulling T."/>
            <person name="Kakimoto T."/>
            <person name="Van Montagu M.C."/>
            <person name="Strnad M."/>
            <person name="Holsters M."/>
            <person name="Tarkowski P."/>
            <person name="Vereecke D."/>
        </authorList>
    </citation>
    <scope>NUCLEOTIDE SEQUENCE</scope>
    <source>
        <strain evidence="2">D188</strain>
        <plasmid evidence="2">pFiD188</plasmid>
    </source>
</reference>
<gene>
    <name evidence="2" type="ORF">pFi_130</name>
</gene>
<dbReference type="EMBL" id="JN093097">
    <property type="protein sequence ID" value="AET25266.1"/>
    <property type="molecule type" value="Genomic_DNA"/>
</dbReference>
<feature type="compositionally biased region" description="Basic residues" evidence="1">
    <location>
        <begin position="70"/>
        <end position="88"/>
    </location>
</feature>
<organism evidence="2">
    <name type="scientific">Rhodococcoides fascians D188</name>
    <dbReference type="NCBI Taxonomy" id="1051973"/>
    <lineage>
        <taxon>Bacteria</taxon>
        <taxon>Bacillati</taxon>
        <taxon>Actinomycetota</taxon>
        <taxon>Actinomycetes</taxon>
        <taxon>Mycobacteriales</taxon>
        <taxon>Nocardiaceae</taxon>
        <taxon>Rhodococcoides</taxon>
    </lineage>
</organism>
<sequence length="88" mass="9558">MPLFGRSLMLDGVVHYGFPCSGTVRLWLRTCLSTRLVSSPPEAVTSGIIASGSSATSLRSGGGSSQPQMRVRRFSLHRSTARTRSIYR</sequence>
<reference evidence="2" key="5">
    <citation type="journal article" date="2012" name="Mol. Plant Microbe Interact.">
        <title>pFiD188, the linear virulence plasmid of Rhodococcus fascians D188.</title>
        <authorList>
            <person name="Francis I."/>
            <person name="De Keyser A."/>
            <person name="De Backer P."/>
            <person name="Simon-Mateo C."/>
            <person name="Kalkus J."/>
            <person name="Pertry I."/>
            <person name="Ardiles-Diaz W."/>
            <person name="De Rycke R."/>
            <person name="Vandeputte O.M."/>
            <person name="El Jaziri M."/>
            <person name="Holsters M."/>
            <person name="Vereecke D."/>
        </authorList>
    </citation>
    <scope>NUCLEOTIDE SEQUENCE</scope>
    <source>
        <strain evidence="2">D188</strain>
        <plasmid evidence="2">pFiD188</plasmid>
    </source>
</reference>